<keyword evidence="3" id="KW-1185">Reference proteome</keyword>
<dbReference type="NCBIfam" id="TIGR04131">
    <property type="entry name" value="Bac_Flav_CTERM"/>
    <property type="match status" value="1"/>
</dbReference>
<accession>A0AAE3MCN4</accession>
<feature type="chain" id="PRO_5041930364" evidence="1">
    <location>
        <begin position="22"/>
        <end position="748"/>
    </location>
</feature>
<gene>
    <name evidence="2" type="ORF">OM074_06000</name>
</gene>
<dbReference type="Pfam" id="PF13585">
    <property type="entry name" value="CHU_C"/>
    <property type="match status" value="1"/>
</dbReference>
<reference evidence="2" key="1">
    <citation type="submission" date="2022-10" db="EMBL/GenBank/DDBJ databases">
        <authorList>
            <person name="Yu W.X."/>
        </authorList>
    </citation>
    <scope>NUCLEOTIDE SEQUENCE</scope>
    <source>
        <strain evidence="2">D04</strain>
    </source>
</reference>
<dbReference type="RefSeq" id="WP_301198457.1">
    <property type="nucleotide sequence ID" value="NZ_JAPDPI010000008.1"/>
</dbReference>
<dbReference type="AlphaFoldDB" id="A0AAE3MCN4"/>
<evidence type="ECO:0000256" key="1">
    <source>
        <dbReference type="SAM" id="SignalP"/>
    </source>
</evidence>
<feature type="signal peptide" evidence="1">
    <location>
        <begin position="1"/>
        <end position="21"/>
    </location>
</feature>
<dbReference type="InterPro" id="IPR026341">
    <property type="entry name" value="T9SS_type_B"/>
</dbReference>
<keyword evidence="1" id="KW-0732">Signal</keyword>
<organism evidence="2 3">
    <name type="scientific">Plebeiibacterium marinum</name>
    <dbReference type="NCBI Taxonomy" id="2992111"/>
    <lineage>
        <taxon>Bacteria</taxon>
        <taxon>Pseudomonadati</taxon>
        <taxon>Bacteroidota</taxon>
        <taxon>Bacteroidia</taxon>
        <taxon>Marinilabiliales</taxon>
        <taxon>Marinilabiliaceae</taxon>
        <taxon>Plebeiibacterium</taxon>
    </lineage>
</organism>
<dbReference type="Proteomes" id="UP001207408">
    <property type="component" value="Unassembled WGS sequence"/>
</dbReference>
<name>A0AAE3MCN4_9BACT</name>
<proteinExistence type="predicted"/>
<comment type="caution">
    <text evidence="2">The sequence shown here is derived from an EMBL/GenBank/DDBJ whole genome shotgun (WGS) entry which is preliminary data.</text>
</comment>
<dbReference type="EMBL" id="JAPDPI010000008">
    <property type="protein sequence ID" value="MCW3805170.1"/>
    <property type="molecule type" value="Genomic_DNA"/>
</dbReference>
<protein>
    <submittedName>
        <fullName evidence="2">Gliding motility-associated C-terminal domain-containing protein</fullName>
    </submittedName>
</protein>
<evidence type="ECO:0000313" key="3">
    <source>
        <dbReference type="Proteomes" id="UP001207408"/>
    </source>
</evidence>
<sequence length="748" mass="81670">MKILPHVVLFLFLFSSNLVFAQDPPTVTIVSENAEYCESGTANVEVEFTGTPPFALYYEIGGDYQPVGFNESTGLQTISTYDYSFSVTQSTTDDVNILRVYDNNYQIDPQNHSTKLNSGSDQVFGSMNIEIFQMPSPNAGPDKIIENNNGICGYEYQLQGIVSDEVNHDISWNLLSGEGTYDDITSPTPIFTKTLEGRLTFILTEQNGACIATDDVVVDFLGSPTAAIVSGGEYKFCSTDGIEDNASFTIEFTGNAPFDYTINSDAEKTSAVSDYAVEYPVSTTQTLALTKVTDVYGCEASSISGEQVVTDLKPNTFAGDNDVACGKDFALEATASVGATGVWSTITPGVSFGDGQEINPNAVVTSADFQVANLTWTETSNEMSCVSSAEVTIRFAEPPALLLNDTEDVICEGSSTILNYEVSGNEPLIVDYNDGVNLFTEGGLAEGNKTLELSPEFNTGSNLQSLTEYKFSRITGTYGCEASYSDVVYNVYIDKMPSPNAGIDLVDLCEREIMLDAEPSIGVGNWEPDMDGEFLDSADPYTTFTAYESKIYNLKWVETNGQCSSIDEVSLEVLPSPFPVEAGRDTTIYAMDNMQLYATPLTEGTGVWSLLEGEANIENPEDPKSVVSGMKPGLYRFLWSATPTEGNCDPETKEVEITMRELFQTSGFSPNGDALNETFKILGAENLTNTKLTVFDRYGKEVYSVENYQNNWNGIDKGGSKLTQGVYYYIFDADELSEPVKKYLVIKY</sequence>
<evidence type="ECO:0000313" key="2">
    <source>
        <dbReference type="EMBL" id="MCW3805170.1"/>
    </source>
</evidence>